<gene>
    <name evidence="1" type="ORF">HJG54_09050</name>
</gene>
<evidence type="ECO:0000313" key="1">
    <source>
        <dbReference type="EMBL" id="WNZ22994.1"/>
    </source>
</evidence>
<dbReference type="EMBL" id="CP053586">
    <property type="protein sequence ID" value="WNZ22994.1"/>
    <property type="molecule type" value="Genomic_DNA"/>
</dbReference>
<name>A0AA97AG26_9CYAN</name>
<sequence length="237" mass="26585">MKPRQAIYLLLGIGLSISGCTSLGSAKQAATSDTSLTAPVESPAESPVELLAENAGPSSVTEKLRPDTRIMPMTIEGEVVEMELRLFDQSALPFTTYVPKKDFQDKVDSSDQGTVAQFIFSPGGKKDETAYVQIFMPSRRTTVEEMRELLLSENGLLATNNWELVDRTDIVSYAWAREKLIYQQRADKTDYFGSIYIGDYQGRSFYALTHYPAEYGDGFEPRSTIMLENLQFRDERS</sequence>
<accession>A0AA97AG26</accession>
<dbReference type="RefSeq" id="WP_316434554.1">
    <property type="nucleotide sequence ID" value="NZ_CP053586.1"/>
</dbReference>
<evidence type="ECO:0008006" key="2">
    <source>
        <dbReference type="Google" id="ProtNLM"/>
    </source>
</evidence>
<proteinExistence type="predicted"/>
<dbReference type="AlphaFoldDB" id="A0AA97AG26"/>
<dbReference type="PROSITE" id="PS51257">
    <property type="entry name" value="PROKAR_LIPOPROTEIN"/>
    <property type="match status" value="1"/>
</dbReference>
<protein>
    <recommendedName>
        <fullName evidence="2">Lipoprotein</fullName>
    </recommendedName>
</protein>
<organism evidence="1">
    <name type="scientific">Leptolyngbya sp. NK1-12</name>
    <dbReference type="NCBI Taxonomy" id="2547451"/>
    <lineage>
        <taxon>Bacteria</taxon>
        <taxon>Bacillati</taxon>
        <taxon>Cyanobacteriota</taxon>
        <taxon>Cyanophyceae</taxon>
        <taxon>Leptolyngbyales</taxon>
        <taxon>Leptolyngbyaceae</taxon>
        <taxon>Leptolyngbya group</taxon>
        <taxon>Leptolyngbya</taxon>
    </lineage>
</organism>
<reference evidence="1" key="1">
    <citation type="submission" date="2020-05" db="EMBL/GenBank/DDBJ databases">
        <authorList>
            <person name="Zhu T."/>
            <person name="Keshari N."/>
            <person name="Lu X."/>
        </authorList>
    </citation>
    <scope>NUCLEOTIDE SEQUENCE</scope>
    <source>
        <strain evidence="1">NK1-12</strain>
    </source>
</reference>